<proteinExistence type="predicted"/>
<evidence type="ECO:0000313" key="3">
    <source>
        <dbReference type="Proteomes" id="UP001177023"/>
    </source>
</evidence>
<name>A0AA36FQ49_9BILA</name>
<dbReference type="EMBL" id="CATQJA010000642">
    <property type="protein sequence ID" value="CAJ0562294.1"/>
    <property type="molecule type" value="Genomic_DNA"/>
</dbReference>
<keyword evidence="3" id="KW-1185">Reference proteome</keyword>
<gene>
    <name evidence="2" type="ORF">MSPICULIGERA_LOCUS2081</name>
</gene>
<dbReference type="AlphaFoldDB" id="A0AA36FQ49"/>
<feature type="compositionally biased region" description="Basic and acidic residues" evidence="1">
    <location>
        <begin position="197"/>
        <end position="232"/>
    </location>
</feature>
<sequence>MLQNGEISEYKYRIHQVPETIRVVTVLRQFLKPRPSDRSSQRTIWTSRSLPRSSTPELIMSTFSCPCLWWDTKTNAPVLENTRNRFIINHPVWVIVLDDEFVDLELPTPEDLERLQARSQMERTAYQPAHRGRGGGMRGRGRGRGGPSNYRGGGYGHQSSPTKYDPAQPFVPRPSGDVEREKRHSDGWQRNFPAKRCRNEQTYDRYDRGDRRGGRPNRGRDRFIRNREDRAPSFDPFNPFDGPCALPLDS</sequence>
<feature type="compositionally biased region" description="Basic and acidic residues" evidence="1">
    <location>
        <begin position="176"/>
        <end position="187"/>
    </location>
</feature>
<evidence type="ECO:0000256" key="1">
    <source>
        <dbReference type="SAM" id="MobiDB-lite"/>
    </source>
</evidence>
<feature type="non-terminal residue" evidence="2">
    <location>
        <position position="1"/>
    </location>
</feature>
<protein>
    <submittedName>
        <fullName evidence="2">Uncharacterized protein</fullName>
    </submittedName>
</protein>
<feature type="region of interest" description="Disordered" evidence="1">
    <location>
        <begin position="120"/>
        <end position="250"/>
    </location>
</feature>
<comment type="caution">
    <text evidence="2">The sequence shown here is derived from an EMBL/GenBank/DDBJ whole genome shotgun (WGS) entry which is preliminary data.</text>
</comment>
<evidence type="ECO:0000313" key="2">
    <source>
        <dbReference type="EMBL" id="CAJ0562294.1"/>
    </source>
</evidence>
<organism evidence="2 3">
    <name type="scientific">Mesorhabditis spiculigera</name>
    <dbReference type="NCBI Taxonomy" id="96644"/>
    <lineage>
        <taxon>Eukaryota</taxon>
        <taxon>Metazoa</taxon>
        <taxon>Ecdysozoa</taxon>
        <taxon>Nematoda</taxon>
        <taxon>Chromadorea</taxon>
        <taxon>Rhabditida</taxon>
        <taxon>Rhabditina</taxon>
        <taxon>Rhabditomorpha</taxon>
        <taxon>Rhabditoidea</taxon>
        <taxon>Rhabditidae</taxon>
        <taxon>Mesorhabditinae</taxon>
        <taxon>Mesorhabditis</taxon>
    </lineage>
</organism>
<reference evidence="2" key="1">
    <citation type="submission" date="2023-06" db="EMBL/GenBank/DDBJ databases">
        <authorList>
            <person name="Delattre M."/>
        </authorList>
    </citation>
    <scope>NUCLEOTIDE SEQUENCE</scope>
    <source>
        <strain evidence="2">AF72</strain>
    </source>
</reference>
<accession>A0AA36FQ49</accession>
<dbReference type="Proteomes" id="UP001177023">
    <property type="component" value="Unassembled WGS sequence"/>
</dbReference>